<dbReference type="SUPFAM" id="SSF101420">
    <property type="entry name" value="C-terminal domain of Ku80"/>
    <property type="match status" value="1"/>
</dbReference>
<accession>A0A4P9XX48</accession>
<dbReference type="InterPro" id="IPR014893">
    <property type="entry name" value="Ku_PK_bind"/>
</dbReference>
<dbReference type="GO" id="GO:0003684">
    <property type="term" value="F:damaged DNA binding"/>
    <property type="evidence" value="ECO:0007669"/>
    <property type="project" value="InterPro"/>
</dbReference>
<evidence type="ECO:0000256" key="5">
    <source>
        <dbReference type="ARBA" id="ARBA00022454"/>
    </source>
</evidence>
<dbReference type="GO" id="GO:0004386">
    <property type="term" value="F:helicase activity"/>
    <property type="evidence" value="ECO:0007669"/>
    <property type="project" value="UniProtKB-KW"/>
</dbReference>
<dbReference type="EMBL" id="KZ992434">
    <property type="protein sequence ID" value="RKP10867.1"/>
    <property type="molecule type" value="Genomic_DNA"/>
</dbReference>
<evidence type="ECO:0000256" key="3">
    <source>
        <dbReference type="ARBA" id="ARBA00007726"/>
    </source>
</evidence>
<evidence type="ECO:0000256" key="12">
    <source>
        <dbReference type="ARBA" id="ARBA00023125"/>
    </source>
</evidence>
<evidence type="ECO:0000256" key="2">
    <source>
        <dbReference type="ARBA" id="ARBA00004574"/>
    </source>
</evidence>
<dbReference type="GO" id="GO:0043564">
    <property type="term" value="C:Ku70:Ku80 complex"/>
    <property type="evidence" value="ECO:0007669"/>
    <property type="project" value="InterPro"/>
</dbReference>
<dbReference type="SUPFAM" id="SSF100939">
    <property type="entry name" value="SPOC domain-like"/>
    <property type="match status" value="1"/>
</dbReference>
<reference evidence="20" key="1">
    <citation type="journal article" date="2018" name="Nat. Microbiol.">
        <title>Leveraging single-cell genomics to expand the fungal tree of life.</title>
        <authorList>
            <person name="Ahrendt S.R."/>
            <person name="Quandt C.A."/>
            <person name="Ciobanu D."/>
            <person name="Clum A."/>
            <person name="Salamov A."/>
            <person name="Andreopoulos B."/>
            <person name="Cheng J.F."/>
            <person name="Woyke T."/>
            <person name="Pelin A."/>
            <person name="Henrissat B."/>
            <person name="Reynolds N.K."/>
            <person name="Benny G.L."/>
            <person name="Smith M.E."/>
            <person name="James T.Y."/>
            <person name="Grigoriev I.V."/>
        </authorList>
    </citation>
    <scope>NUCLEOTIDE SEQUENCE [LARGE SCALE GENOMIC DNA]</scope>
    <source>
        <strain evidence="20">RSA 1356</strain>
    </source>
</reference>
<dbReference type="CDD" id="cd00873">
    <property type="entry name" value="KU80"/>
    <property type="match status" value="1"/>
</dbReference>
<evidence type="ECO:0000256" key="7">
    <source>
        <dbReference type="ARBA" id="ARBA00022763"/>
    </source>
</evidence>
<dbReference type="InterPro" id="IPR006164">
    <property type="entry name" value="DNA_bd_Ku70/Ku80"/>
</dbReference>
<dbReference type="Pfam" id="PF08785">
    <property type="entry name" value="Ku_PK_bind"/>
    <property type="match status" value="1"/>
</dbReference>
<dbReference type="GO" id="GO:0003690">
    <property type="term" value="F:double-stranded DNA binding"/>
    <property type="evidence" value="ECO:0007669"/>
    <property type="project" value="TreeGrafter"/>
</dbReference>
<dbReference type="InterPro" id="IPR002035">
    <property type="entry name" value="VWF_A"/>
</dbReference>
<gene>
    <name evidence="19" type="ORF">THASP1DRAFT_27352</name>
</gene>
<sequence>MANKEAIVFILDVGPSTWQTAASNGTTRWEVGRHVLSLLISAKVVEARKLDHVGLVLCGTAATDNPLAEPGQYPHITLARPLAMADLALLQSVDETQLEKGTAPADCVDALVVAIDMLMRHCRQLKYSKRIYLITDAETEANIADLDAIQEQLQINGIGLDIVGHDFDAEDAAKSATKRTNEAVLRGLAEEAGGSVFTAGEALQLLSQFRTKRVRPTALFRGVLSIGDCDAQPQASLAIPIHAFAKTLLVKRPTAKKCTNLLEASGETNSVDVVTERHYYLAPEGDGAEQENDKQAQRVEREELEHAYVFGRSLVPVRRVDEEDAARLTTEKSMQVIGFFASAQLPAYFSMGNIYQVCAAPHVEGAARAMSAFAHALYEKDAMALVRYVRVDNASPKLGVLWPRIKATGVFLNFAHVPFADDVRHYLFASLEHTSLPEPTSARKRRRMPTAEQLTCMEAFVDSLDLMSGVVDGEGEAVETLRSRDTVNPDYQRVYQCIQHRALHPSESLPAIDPALIRQFEPLQSAESSHTHKAELALEAAFPVKKVQKRLRQKGKVASAVAAKSTPAETELSIDAILERGANMAHPAAPETQTDDRTIDESPTTHESSQAPVHIHTEAPLVEFHELLSRTDRDFVSEAVVQLGNRIRGYVIGQEGDGQHALAHECLVELRAACALENEAAYFNRYLHKLRDACLGGGQWPKRFWMRVQAADITLIAQTEAADSEVTAEAAAQFLAGSANAGGKRAAGDKS</sequence>
<dbReference type="InterPro" id="IPR036465">
    <property type="entry name" value="vWFA_dom_sf"/>
</dbReference>
<keyword evidence="8" id="KW-0378">Hydrolase</keyword>
<evidence type="ECO:0000256" key="9">
    <source>
        <dbReference type="ARBA" id="ARBA00022806"/>
    </source>
</evidence>
<protein>
    <recommendedName>
        <fullName evidence="4">ATP-dependent DNA helicase II subunit 2</fullName>
    </recommendedName>
    <alternativeName>
        <fullName evidence="16">ATP-dependent DNA helicase II subunit Ku80</fullName>
    </alternativeName>
</protein>
<evidence type="ECO:0000256" key="10">
    <source>
        <dbReference type="ARBA" id="ARBA00022840"/>
    </source>
</evidence>
<feature type="region of interest" description="Disordered" evidence="17">
    <location>
        <begin position="585"/>
        <end position="611"/>
    </location>
</feature>
<keyword evidence="12" id="KW-0238">DNA-binding</keyword>
<comment type="subcellular location">
    <subcellularLocation>
        <location evidence="2">Chromosome</location>
        <location evidence="2">Telomere</location>
    </subcellularLocation>
    <subcellularLocation>
        <location evidence="1">Nucleus</location>
    </subcellularLocation>
</comment>
<dbReference type="GO" id="GO:0006310">
    <property type="term" value="P:DNA recombination"/>
    <property type="evidence" value="ECO:0007669"/>
    <property type="project" value="UniProtKB-KW"/>
</dbReference>
<dbReference type="PANTHER" id="PTHR12604">
    <property type="entry name" value="KU AUTOANTIGEN DNA HELICASE"/>
    <property type="match status" value="1"/>
</dbReference>
<evidence type="ECO:0000256" key="14">
    <source>
        <dbReference type="ARBA" id="ARBA00023204"/>
    </source>
</evidence>
<evidence type="ECO:0000256" key="17">
    <source>
        <dbReference type="SAM" id="MobiDB-lite"/>
    </source>
</evidence>
<dbReference type="STRING" id="78915.A0A4P9XX48"/>
<dbReference type="GO" id="GO:0000723">
    <property type="term" value="P:telomere maintenance"/>
    <property type="evidence" value="ECO:0007669"/>
    <property type="project" value="InterPro"/>
</dbReference>
<dbReference type="Gene3D" id="2.40.290.10">
    <property type="match status" value="1"/>
</dbReference>
<keyword evidence="15" id="KW-0539">Nucleus</keyword>
<dbReference type="OrthoDB" id="30826at2759"/>
<evidence type="ECO:0000313" key="20">
    <source>
        <dbReference type="Proteomes" id="UP000271241"/>
    </source>
</evidence>
<dbReference type="PROSITE" id="PS50234">
    <property type="entry name" value="VWFA"/>
    <property type="match status" value="1"/>
</dbReference>
<dbReference type="SMART" id="SM00559">
    <property type="entry name" value="Ku78"/>
    <property type="match status" value="1"/>
</dbReference>
<dbReference type="InterPro" id="IPR036494">
    <property type="entry name" value="Ku_C_sf"/>
</dbReference>
<evidence type="ECO:0000259" key="18">
    <source>
        <dbReference type="PROSITE" id="PS50234"/>
    </source>
</evidence>
<evidence type="ECO:0000313" key="19">
    <source>
        <dbReference type="EMBL" id="RKP10867.1"/>
    </source>
</evidence>
<name>A0A4P9XX48_9FUNG</name>
<keyword evidence="20" id="KW-1185">Reference proteome</keyword>
<evidence type="ECO:0000256" key="13">
    <source>
        <dbReference type="ARBA" id="ARBA00023172"/>
    </source>
</evidence>
<dbReference type="InterPro" id="IPR005161">
    <property type="entry name" value="Ku_N"/>
</dbReference>
<evidence type="ECO:0000256" key="6">
    <source>
        <dbReference type="ARBA" id="ARBA00022741"/>
    </source>
</evidence>
<keyword evidence="13" id="KW-0233">DNA recombination</keyword>
<dbReference type="FunFam" id="1.10.1600.10:FF:000002">
    <property type="entry name" value="X-ray repair cross-complementing protein 5"/>
    <property type="match status" value="1"/>
</dbReference>
<keyword evidence="11" id="KW-0779">Telomere</keyword>
<comment type="similarity">
    <text evidence="3">Belongs to the ku80 family.</text>
</comment>
<dbReference type="GO" id="GO:0042162">
    <property type="term" value="F:telomeric DNA binding"/>
    <property type="evidence" value="ECO:0007669"/>
    <property type="project" value="InterPro"/>
</dbReference>
<keyword evidence="10" id="KW-0067">ATP-binding</keyword>
<keyword evidence="7" id="KW-0227">DNA damage</keyword>
<dbReference type="Gene3D" id="1.25.40.240">
    <property type="entry name" value="Ku, C-terminal domain"/>
    <property type="match status" value="1"/>
</dbReference>
<dbReference type="InterPro" id="IPR024193">
    <property type="entry name" value="Ku80"/>
</dbReference>
<proteinExistence type="inferred from homology"/>
<keyword evidence="9" id="KW-0347">Helicase</keyword>
<dbReference type="GO" id="GO:0016787">
    <property type="term" value="F:hydrolase activity"/>
    <property type="evidence" value="ECO:0007669"/>
    <property type="project" value="UniProtKB-KW"/>
</dbReference>
<dbReference type="Pfam" id="PF02735">
    <property type="entry name" value="Ku"/>
    <property type="match status" value="1"/>
</dbReference>
<dbReference type="SUPFAM" id="SSF53300">
    <property type="entry name" value="vWA-like"/>
    <property type="match status" value="1"/>
</dbReference>
<dbReference type="GO" id="GO:0006303">
    <property type="term" value="P:double-strand break repair via nonhomologous end joining"/>
    <property type="evidence" value="ECO:0007669"/>
    <property type="project" value="InterPro"/>
</dbReference>
<evidence type="ECO:0000256" key="11">
    <source>
        <dbReference type="ARBA" id="ARBA00022895"/>
    </source>
</evidence>
<organism evidence="19 20">
    <name type="scientific">Thamnocephalis sphaerospora</name>
    <dbReference type="NCBI Taxonomy" id="78915"/>
    <lineage>
        <taxon>Eukaryota</taxon>
        <taxon>Fungi</taxon>
        <taxon>Fungi incertae sedis</taxon>
        <taxon>Zoopagomycota</taxon>
        <taxon>Zoopagomycotina</taxon>
        <taxon>Zoopagomycetes</taxon>
        <taxon>Zoopagales</taxon>
        <taxon>Sigmoideomycetaceae</taxon>
        <taxon>Thamnocephalis</taxon>
    </lineage>
</organism>
<evidence type="ECO:0000256" key="8">
    <source>
        <dbReference type="ARBA" id="ARBA00022801"/>
    </source>
</evidence>
<dbReference type="GO" id="GO:0000781">
    <property type="term" value="C:chromosome, telomeric region"/>
    <property type="evidence" value="ECO:0007669"/>
    <property type="project" value="UniProtKB-SubCell"/>
</dbReference>
<keyword evidence="14" id="KW-0234">DNA repair</keyword>
<dbReference type="Gene3D" id="3.40.50.410">
    <property type="entry name" value="von Willebrand factor, type A domain"/>
    <property type="match status" value="1"/>
</dbReference>
<dbReference type="PANTHER" id="PTHR12604:SF4">
    <property type="entry name" value="X-RAY REPAIR CROSS-COMPLEMENTING PROTEIN 5"/>
    <property type="match status" value="1"/>
</dbReference>
<dbReference type="AlphaFoldDB" id="A0A4P9XX48"/>
<feature type="compositionally biased region" description="Basic and acidic residues" evidence="17">
    <location>
        <begin position="594"/>
        <end position="604"/>
    </location>
</feature>
<evidence type="ECO:0000256" key="15">
    <source>
        <dbReference type="ARBA" id="ARBA00023242"/>
    </source>
</evidence>
<dbReference type="Proteomes" id="UP000271241">
    <property type="component" value="Unassembled WGS sequence"/>
</dbReference>
<dbReference type="Pfam" id="PF03731">
    <property type="entry name" value="Ku_N"/>
    <property type="match status" value="1"/>
</dbReference>
<evidence type="ECO:0000256" key="1">
    <source>
        <dbReference type="ARBA" id="ARBA00004123"/>
    </source>
</evidence>
<dbReference type="GO" id="GO:0005524">
    <property type="term" value="F:ATP binding"/>
    <property type="evidence" value="ECO:0007669"/>
    <property type="project" value="UniProtKB-KW"/>
</dbReference>
<dbReference type="InterPro" id="IPR016194">
    <property type="entry name" value="SPOC-like_C_dom_sf"/>
</dbReference>
<evidence type="ECO:0000256" key="4">
    <source>
        <dbReference type="ARBA" id="ARBA00021792"/>
    </source>
</evidence>
<dbReference type="Gene3D" id="1.10.1600.10">
    <property type="match status" value="1"/>
</dbReference>
<keyword evidence="6" id="KW-0547">Nucleotide-binding</keyword>
<keyword evidence="5" id="KW-0158">Chromosome</keyword>
<feature type="domain" description="VWFA" evidence="18">
    <location>
        <begin position="6"/>
        <end position="214"/>
    </location>
</feature>
<evidence type="ECO:0000256" key="16">
    <source>
        <dbReference type="ARBA" id="ARBA00031847"/>
    </source>
</evidence>